<protein>
    <submittedName>
        <fullName evidence="1">Uncharacterized protein</fullName>
    </submittedName>
</protein>
<sequence length="65" mass="7379">GKDIDEIKYECCNHYEPNHYPSHDLPFQYVITVLQLIHHFSYSSGKGGVVMIIVIVAFAERGLSV</sequence>
<name>X0X7Z9_9ZZZZ</name>
<dbReference type="AlphaFoldDB" id="X0X7Z9"/>
<proteinExistence type="predicted"/>
<dbReference type="EMBL" id="BARS01042075">
    <property type="protein sequence ID" value="GAG39175.1"/>
    <property type="molecule type" value="Genomic_DNA"/>
</dbReference>
<accession>X0X7Z9</accession>
<organism evidence="1">
    <name type="scientific">marine sediment metagenome</name>
    <dbReference type="NCBI Taxonomy" id="412755"/>
    <lineage>
        <taxon>unclassified sequences</taxon>
        <taxon>metagenomes</taxon>
        <taxon>ecological metagenomes</taxon>
    </lineage>
</organism>
<feature type="non-terminal residue" evidence="1">
    <location>
        <position position="1"/>
    </location>
</feature>
<comment type="caution">
    <text evidence="1">The sequence shown here is derived from an EMBL/GenBank/DDBJ whole genome shotgun (WGS) entry which is preliminary data.</text>
</comment>
<evidence type="ECO:0000313" key="1">
    <source>
        <dbReference type="EMBL" id="GAG39175.1"/>
    </source>
</evidence>
<reference evidence="1" key="1">
    <citation type="journal article" date="2014" name="Front. Microbiol.">
        <title>High frequency of phylogenetically diverse reductive dehalogenase-homologous genes in deep subseafloor sedimentary metagenomes.</title>
        <authorList>
            <person name="Kawai M."/>
            <person name="Futagami T."/>
            <person name="Toyoda A."/>
            <person name="Takaki Y."/>
            <person name="Nishi S."/>
            <person name="Hori S."/>
            <person name="Arai W."/>
            <person name="Tsubouchi T."/>
            <person name="Morono Y."/>
            <person name="Uchiyama I."/>
            <person name="Ito T."/>
            <person name="Fujiyama A."/>
            <person name="Inagaki F."/>
            <person name="Takami H."/>
        </authorList>
    </citation>
    <scope>NUCLEOTIDE SEQUENCE</scope>
    <source>
        <strain evidence="1">Expedition CK06-06</strain>
    </source>
</reference>
<gene>
    <name evidence="1" type="ORF">S01H1_63891</name>
</gene>